<dbReference type="Gene3D" id="3.90.70.10">
    <property type="entry name" value="Cysteine proteinases"/>
    <property type="match status" value="1"/>
</dbReference>
<feature type="domain" description="Peptidase C1A papain C-terminal" evidence="5">
    <location>
        <begin position="292"/>
        <end position="518"/>
    </location>
</feature>
<dbReference type="AlphaFoldDB" id="A0A0H5R664"/>
<evidence type="ECO:0000313" key="7">
    <source>
        <dbReference type="EMBL" id="CRZ09326.1"/>
    </source>
</evidence>
<dbReference type="InterPro" id="IPR039417">
    <property type="entry name" value="Peptidase_C1A_papain-like"/>
</dbReference>
<dbReference type="GO" id="GO:0006508">
    <property type="term" value="P:proteolysis"/>
    <property type="evidence" value="ECO:0007669"/>
    <property type="project" value="InterPro"/>
</dbReference>
<dbReference type="CDD" id="cd02248">
    <property type="entry name" value="Peptidase_C1A"/>
    <property type="match status" value="1"/>
</dbReference>
<feature type="domain" description="Cathepsin propeptide inhibitor" evidence="6">
    <location>
        <begin position="95"/>
        <end position="139"/>
    </location>
</feature>
<dbReference type="PANTHER" id="PTHR12411">
    <property type="entry name" value="CYSTEINE PROTEASE FAMILY C1-RELATED"/>
    <property type="match status" value="1"/>
</dbReference>
<dbReference type="InterPro" id="IPR025661">
    <property type="entry name" value="Pept_asp_AS"/>
</dbReference>
<dbReference type="InterPro" id="IPR013128">
    <property type="entry name" value="Peptidase_C1A"/>
</dbReference>
<feature type="non-terminal residue" evidence="7">
    <location>
        <position position="1"/>
    </location>
</feature>
<dbReference type="PROSITE" id="PS00139">
    <property type="entry name" value="THIOL_PROTEASE_CYS"/>
    <property type="match status" value="1"/>
</dbReference>
<dbReference type="PROSITE" id="PS00640">
    <property type="entry name" value="THIOL_PROTEASE_ASN"/>
    <property type="match status" value="1"/>
</dbReference>
<feature type="transmembrane region" description="Helical" evidence="4">
    <location>
        <begin position="58"/>
        <end position="77"/>
    </location>
</feature>
<evidence type="ECO:0000259" key="5">
    <source>
        <dbReference type="SMART" id="SM00645"/>
    </source>
</evidence>
<sequence length="532" mass="59700">QMALSVPSRHPLGPYIVPSALGTWPCMTTGRDSAGSIFTALWDENRHHTRHCHNMKMWSTWAFVVVAFLGTATGFVLDIGNDMVSNIDPAVETVWEDYIRNYGKNYKTDAEYQSEKDVYLQNVEFVKQRYPKYRNWDAFCPDSISIGSNHDGELESPIQRHTRPSYPALRNVGHRSSSPGPNMFHSNEMEIKAISENPILHLWSDFVDHFGRKFESDEKHKSSFEAFRQNVAIIKEHNEQFSKSGEGFTLGLTEFADMTNEEFRYRQTGYKLRARRELDDNRMFRSNGSSNLPEQVDLRTKGLVTPVKNQGQCGSCWSFSATGCMEGSAAFAQTNEAGGRPILRSFSEQFLINCANGGQDTCDKGGEMTDGFTLVINEGAILEKDYQYSSGGGVSGKCQVDNIQKYKLFDGFKRIPSGDEQALREVAASAPVSVAIDASSIFFQLYRSGILFDPTCKSDAEHLDHGVLVVGYGVNAKNRKYWIVKNSWGASWGNKGYVNMPRDVNNHCGIATDASFITTKAQIQTQPTQFYF</sequence>
<keyword evidence="4" id="KW-0812">Transmembrane</keyword>
<dbReference type="SMART" id="SM00848">
    <property type="entry name" value="Inhibitor_I29"/>
    <property type="match status" value="2"/>
</dbReference>
<dbReference type="PROSITE" id="PS00639">
    <property type="entry name" value="THIOL_PROTEASE_HIS"/>
    <property type="match status" value="1"/>
</dbReference>
<keyword evidence="4" id="KW-1133">Transmembrane helix</keyword>
<proteinExistence type="inferred from homology"/>
<evidence type="ECO:0000256" key="2">
    <source>
        <dbReference type="ARBA" id="ARBA00023145"/>
    </source>
</evidence>
<evidence type="ECO:0000256" key="3">
    <source>
        <dbReference type="ARBA" id="ARBA00023157"/>
    </source>
</evidence>
<dbReference type="GO" id="GO:0008234">
    <property type="term" value="F:cysteine-type peptidase activity"/>
    <property type="evidence" value="ECO:0007669"/>
    <property type="project" value="InterPro"/>
</dbReference>
<comment type="similarity">
    <text evidence="1">Belongs to the peptidase C1 family.</text>
</comment>
<dbReference type="PRINTS" id="PR00705">
    <property type="entry name" value="PAPAIN"/>
</dbReference>
<dbReference type="InterPro" id="IPR038765">
    <property type="entry name" value="Papain-like_cys_pep_sf"/>
</dbReference>
<keyword evidence="4" id="KW-0472">Membrane</keyword>
<keyword evidence="3" id="KW-1015">Disulfide bond</keyword>
<evidence type="ECO:0000256" key="4">
    <source>
        <dbReference type="SAM" id="Phobius"/>
    </source>
</evidence>
<dbReference type="FunFam" id="3.90.70.10:FF:000332">
    <property type="entry name" value="Cathepsin L1"/>
    <property type="match status" value="1"/>
</dbReference>
<accession>A0A0H5R664</accession>
<keyword evidence="2" id="KW-0865">Zymogen</keyword>
<dbReference type="SUPFAM" id="SSF54001">
    <property type="entry name" value="Cysteine proteinases"/>
    <property type="match status" value="1"/>
</dbReference>
<reference evidence="7" key="1">
    <citation type="submission" date="2015-04" db="EMBL/GenBank/DDBJ databases">
        <title>The genome sequence of the plant pathogenic Rhizarian Plasmodiophora brassicae reveals insights in its biotrophic life cycle and the origin of chitin synthesis.</title>
        <authorList>
            <person name="Schwelm A."/>
            <person name="Fogelqvist J."/>
            <person name="Knaust A."/>
            <person name="Julke S."/>
            <person name="Lilja T."/>
            <person name="Dhandapani V."/>
            <person name="Bonilla-Rosso G."/>
            <person name="Karlsson M."/>
            <person name="Shevchenko A."/>
            <person name="Choi S.R."/>
            <person name="Kim H.G."/>
            <person name="Park J.Y."/>
            <person name="Lim Y.P."/>
            <person name="Ludwig-Muller J."/>
            <person name="Dixelius C."/>
        </authorList>
    </citation>
    <scope>NUCLEOTIDE SEQUENCE</scope>
    <source>
        <tissue evidence="7">Potato root galls</tissue>
    </source>
</reference>
<dbReference type="Pfam" id="PF00112">
    <property type="entry name" value="Peptidase_C1"/>
    <property type="match status" value="1"/>
</dbReference>
<evidence type="ECO:0008006" key="8">
    <source>
        <dbReference type="Google" id="ProtNLM"/>
    </source>
</evidence>
<name>A0A0H5R664_9EUKA</name>
<protein>
    <recommendedName>
        <fullName evidence="8">Cathepsin propeptide inhibitor domain-containing protein</fullName>
    </recommendedName>
</protein>
<dbReference type="Pfam" id="PF08246">
    <property type="entry name" value="Inhibitor_I29"/>
    <property type="match status" value="1"/>
</dbReference>
<dbReference type="EMBL" id="HACM01008884">
    <property type="protein sequence ID" value="CRZ09326.1"/>
    <property type="molecule type" value="Transcribed_RNA"/>
</dbReference>
<dbReference type="SMART" id="SM00645">
    <property type="entry name" value="Pept_C1"/>
    <property type="match status" value="1"/>
</dbReference>
<dbReference type="InterPro" id="IPR000169">
    <property type="entry name" value="Pept_cys_AS"/>
</dbReference>
<evidence type="ECO:0000256" key="1">
    <source>
        <dbReference type="ARBA" id="ARBA00008455"/>
    </source>
</evidence>
<feature type="domain" description="Cathepsin propeptide inhibitor" evidence="6">
    <location>
        <begin position="203"/>
        <end position="263"/>
    </location>
</feature>
<dbReference type="InterPro" id="IPR025660">
    <property type="entry name" value="Pept_his_AS"/>
</dbReference>
<dbReference type="InterPro" id="IPR013201">
    <property type="entry name" value="Prot_inhib_I29"/>
</dbReference>
<organism evidence="7">
    <name type="scientific">Spongospora subterranea</name>
    <dbReference type="NCBI Taxonomy" id="70186"/>
    <lineage>
        <taxon>Eukaryota</taxon>
        <taxon>Sar</taxon>
        <taxon>Rhizaria</taxon>
        <taxon>Endomyxa</taxon>
        <taxon>Phytomyxea</taxon>
        <taxon>Plasmodiophorida</taxon>
        <taxon>Plasmodiophoridae</taxon>
        <taxon>Spongospora</taxon>
    </lineage>
</organism>
<dbReference type="InterPro" id="IPR000668">
    <property type="entry name" value="Peptidase_C1A_C"/>
</dbReference>
<evidence type="ECO:0000259" key="6">
    <source>
        <dbReference type="SMART" id="SM00848"/>
    </source>
</evidence>